<dbReference type="Proteomes" id="UP001246858">
    <property type="component" value="Unassembled WGS sequence"/>
</dbReference>
<sequence>MENASDLILRAKQNILSPEEKKELDQWLAEKSYRRIIFNRIMDDQNLRIEAKKLQEIDVLGRWKQFQDTIKTEKETGPNPIIQQFYKWKMGWVATIALVGLLVFYQLRIRTKNPERIATITNEKINPGQVGATLTLSNGKKIRLKDTGNGELAKEIGVTISKTASGQVVYTILPPGKGDISSKINPNSLNTLSTAKGETYQIRLPDGSLVYLNAASSLTYSTVLNKQKKRSVQLTGEGYFEVAKDKSRPFIVKSLGQEVEVLGTHFNINAYADEPSTKTTLLEGSVRINNQVTLKPNQQAIKINNKIETTTANAAETIAWQKGYFSFYDEDITSIMRKISRWYNVEINYDGELPTEGFNARINKGRSIRDVLEILRKTNAVNFKIEGRKIIVSK</sequence>
<comment type="caution">
    <text evidence="1">The sequence shown here is derived from an EMBL/GenBank/DDBJ whole genome shotgun (WGS) entry which is preliminary data.</text>
</comment>
<dbReference type="EMBL" id="JAVDTF010000001">
    <property type="protein sequence ID" value="MDR6783380.1"/>
    <property type="molecule type" value="Genomic_DNA"/>
</dbReference>
<protein>
    <submittedName>
        <fullName evidence="1">Uncharacterized protein</fullName>
    </submittedName>
</protein>
<evidence type="ECO:0000313" key="2">
    <source>
        <dbReference type="Proteomes" id="UP001246858"/>
    </source>
</evidence>
<organism evidence="1 2">
    <name type="scientific">Pedobacter africanus</name>
    <dbReference type="NCBI Taxonomy" id="151894"/>
    <lineage>
        <taxon>Bacteria</taxon>
        <taxon>Pseudomonadati</taxon>
        <taxon>Bacteroidota</taxon>
        <taxon>Sphingobacteriia</taxon>
        <taxon>Sphingobacteriales</taxon>
        <taxon>Sphingobacteriaceae</taxon>
        <taxon>Pedobacter</taxon>
    </lineage>
</organism>
<evidence type="ECO:0000313" key="1">
    <source>
        <dbReference type="EMBL" id="MDR6783380.1"/>
    </source>
</evidence>
<reference evidence="1" key="1">
    <citation type="submission" date="2023-07" db="EMBL/GenBank/DDBJ databases">
        <title>Sorghum-associated microbial communities from plants grown in Nebraska, USA.</title>
        <authorList>
            <person name="Schachtman D."/>
        </authorList>
    </citation>
    <scope>NUCLEOTIDE SEQUENCE</scope>
    <source>
        <strain evidence="1">2697</strain>
    </source>
</reference>
<keyword evidence="2" id="KW-1185">Reference proteome</keyword>
<accession>A0ACC6KW38</accession>
<gene>
    <name evidence="1" type="ORF">J2X78_001932</name>
</gene>
<name>A0ACC6KW38_9SPHI</name>
<proteinExistence type="predicted"/>